<feature type="transmembrane region" description="Helical" evidence="7">
    <location>
        <begin position="380"/>
        <end position="401"/>
    </location>
</feature>
<reference evidence="8 9" key="1">
    <citation type="submission" date="2018-06" db="EMBL/GenBank/DDBJ databases">
        <title>Genomic Encyclopedia of Archaeal and Bacterial Type Strains, Phase II (KMG-II): from individual species to whole genera.</title>
        <authorList>
            <person name="Goeker M."/>
        </authorList>
    </citation>
    <scope>NUCLEOTIDE SEQUENCE [LARGE SCALE GENOMIC DNA]</scope>
    <source>
        <strain evidence="8 9">DSM 21851</strain>
    </source>
</reference>
<evidence type="ECO:0000256" key="7">
    <source>
        <dbReference type="SAM" id="Phobius"/>
    </source>
</evidence>
<dbReference type="PANTHER" id="PTHR30250:SF10">
    <property type="entry name" value="LIPOPOLYSACCHARIDE BIOSYNTHESIS PROTEIN WZXC"/>
    <property type="match status" value="1"/>
</dbReference>
<protein>
    <submittedName>
        <fullName evidence="8">PST family polysaccharide transporter/lipopolysaccharide exporter</fullName>
    </submittedName>
</protein>
<dbReference type="Pfam" id="PF13440">
    <property type="entry name" value="Polysacc_synt_3"/>
    <property type="match status" value="1"/>
</dbReference>
<organism evidence="8 9">
    <name type="scientific">Larkinella arboricola</name>
    <dbReference type="NCBI Taxonomy" id="643671"/>
    <lineage>
        <taxon>Bacteria</taxon>
        <taxon>Pseudomonadati</taxon>
        <taxon>Bacteroidota</taxon>
        <taxon>Cytophagia</taxon>
        <taxon>Cytophagales</taxon>
        <taxon>Spirosomataceae</taxon>
        <taxon>Larkinella</taxon>
    </lineage>
</organism>
<accession>A0A327WWW4</accession>
<dbReference type="NCBIfam" id="NF007773">
    <property type="entry name" value="PRK10459.1"/>
    <property type="match status" value="1"/>
</dbReference>
<feature type="transmembrane region" description="Helical" evidence="7">
    <location>
        <begin position="146"/>
        <end position="167"/>
    </location>
</feature>
<evidence type="ECO:0000313" key="8">
    <source>
        <dbReference type="EMBL" id="RAJ93985.1"/>
    </source>
</evidence>
<evidence type="ECO:0000256" key="2">
    <source>
        <dbReference type="ARBA" id="ARBA00007430"/>
    </source>
</evidence>
<keyword evidence="3" id="KW-1003">Cell membrane</keyword>
<keyword evidence="5 7" id="KW-1133">Transmembrane helix</keyword>
<feature type="transmembrane region" description="Helical" evidence="7">
    <location>
        <begin position="80"/>
        <end position="102"/>
    </location>
</feature>
<dbReference type="InterPro" id="IPR050833">
    <property type="entry name" value="Poly_Biosynth_Transport"/>
</dbReference>
<comment type="subcellular location">
    <subcellularLocation>
        <location evidence="1">Cell membrane</location>
        <topology evidence="1">Multi-pass membrane protein</topology>
    </subcellularLocation>
</comment>
<dbReference type="GO" id="GO:0005886">
    <property type="term" value="C:plasma membrane"/>
    <property type="evidence" value="ECO:0007669"/>
    <property type="project" value="UniProtKB-SubCell"/>
</dbReference>
<feature type="transmembrane region" description="Helical" evidence="7">
    <location>
        <begin position="173"/>
        <end position="195"/>
    </location>
</feature>
<evidence type="ECO:0000256" key="5">
    <source>
        <dbReference type="ARBA" id="ARBA00022989"/>
    </source>
</evidence>
<gene>
    <name evidence="8" type="ORF">LX87_03869</name>
</gene>
<keyword evidence="4 7" id="KW-0812">Transmembrane</keyword>
<dbReference type="EMBL" id="QLMC01000005">
    <property type="protein sequence ID" value="RAJ93985.1"/>
    <property type="molecule type" value="Genomic_DNA"/>
</dbReference>
<evidence type="ECO:0000256" key="3">
    <source>
        <dbReference type="ARBA" id="ARBA00022475"/>
    </source>
</evidence>
<comment type="similarity">
    <text evidence="2">Belongs to the polysaccharide synthase family.</text>
</comment>
<evidence type="ECO:0000256" key="4">
    <source>
        <dbReference type="ARBA" id="ARBA00022692"/>
    </source>
</evidence>
<feature type="transmembrane region" description="Helical" evidence="7">
    <location>
        <begin position="292"/>
        <end position="317"/>
    </location>
</feature>
<feature type="transmembrane region" description="Helical" evidence="7">
    <location>
        <begin position="355"/>
        <end position="374"/>
    </location>
</feature>
<evidence type="ECO:0000256" key="1">
    <source>
        <dbReference type="ARBA" id="ARBA00004651"/>
    </source>
</evidence>
<proteinExistence type="inferred from homology"/>
<comment type="caution">
    <text evidence="8">The sequence shown here is derived from an EMBL/GenBank/DDBJ whole genome shotgun (WGS) entry which is preliminary data.</text>
</comment>
<dbReference type="OrthoDB" id="9770347at2"/>
<feature type="transmembrane region" description="Helical" evidence="7">
    <location>
        <begin position="12"/>
        <end position="33"/>
    </location>
</feature>
<feature type="transmembrane region" description="Helical" evidence="7">
    <location>
        <begin position="114"/>
        <end position="134"/>
    </location>
</feature>
<dbReference type="Proteomes" id="UP000248790">
    <property type="component" value="Unassembled WGS sequence"/>
</dbReference>
<sequence>MSTKQQAISGGKWITISTVISTVFQFLQVSILARLLEPSVFGVVSVSTLIINFFFIFTNLGFSNSIISKQESDPKVLSSLYFMGLILGGTVFLIVYFSSPLVVSFYNEPRLDKVIKLASIYFIINYFGQIYLFILQKELQFKAVAIIEIIGTVTGTSIAIALAYNGYAETSLIIGYLIMHVVRTVLSIILGSKYFKPSFYFNLKLIKDHLQFGLFNVGDGLIGFIQGNADNIIVGSLLGVTSLGYYTIAYQLAVFPITKLNPIILQVAYPVLAKMKGNDQELKNSYIKILDIISYLNLPLLAGLLITAESVVPIFYGPGWDNTIPLIKIFVFQSFFGCLTHPLFTLAFTKGKPNLLFYLNLATLVVKIPLLYFFGKYWHVTGIAFSYLTTTFISLILNFYIAYSLIGNFFKEFLSNIAKPLSFCLLMVITIFGYKEMVGSQGVFNTVVEIALGGLIYLALTLRFKVSLPEIRTFKESL</sequence>
<evidence type="ECO:0000313" key="9">
    <source>
        <dbReference type="Proteomes" id="UP000248790"/>
    </source>
</evidence>
<keyword evidence="9" id="KW-1185">Reference proteome</keyword>
<dbReference type="PANTHER" id="PTHR30250">
    <property type="entry name" value="PST FAMILY PREDICTED COLANIC ACID TRANSPORTER"/>
    <property type="match status" value="1"/>
</dbReference>
<dbReference type="RefSeq" id="WP_111629923.1">
    <property type="nucleotide sequence ID" value="NZ_QLMC01000005.1"/>
</dbReference>
<feature type="transmembrane region" description="Helical" evidence="7">
    <location>
        <begin position="446"/>
        <end position="464"/>
    </location>
</feature>
<feature type="transmembrane region" description="Helical" evidence="7">
    <location>
        <begin position="329"/>
        <end position="348"/>
    </location>
</feature>
<feature type="transmembrane region" description="Helical" evidence="7">
    <location>
        <begin position="39"/>
        <end position="60"/>
    </location>
</feature>
<keyword evidence="6 7" id="KW-0472">Membrane</keyword>
<feature type="transmembrane region" description="Helical" evidence="7">
    <location>
        <begin position="413"/>
        <end position="434"/>
    </location>
</feature>
<name>A0A327WWW4_LARAB</name>
<evidence type="ECO:0000256" key="6">
    <source>
        <dbReference type="ARBA" id="ARBA00023136"/>
    </source>
</evidence>
<dbReference type="AlphaFoldDB" id="A0A327WWW4"/>
<dbReference type="CDD" id="cd13127">
    <property type="entry name" value="MATE_tuaB_like"/>
    <property type="match status" value="1"/>
</dbReference>